<comment type="caution">
    <text evidence="1">The sequence shown here is derived from an EMBL/GenBank/DDBJ whole genome shotgun (WGS) entry which is preliminary data.</text>
</comment>
<evidence type="ECO:0000313" key="1">
    <source>
        <dbReference type="EMBL" id="MFD0871429.1"/>
    </source>
</evidence>
<evidence type="ECO:0000313" key="2">
    <source>
        <dbReference type="Proteomes" id="UP001597120"/>
    </source>
</evidence>
<sequence>MLDRKEEQQFKQQLQNSIDEVPVPDSLLQFAKEVPAKYEQRSKEWAPRAHRTRRRVLPKAAAACAILVVTSLGAMHASPTFAEWIKDIPGFSIAAKWLDLIPGEDGVRNAKAHHYSPFEPVVKQFDDITVSITDVYLSNDKLTYKVFIKSNNLTEHSSAREDGTYAVDENAYSYFVTAPDLSDQSRGGGVVIPSDDEAKEPTQIIFNTIDLKPEDVKKFLDRKPEELAFHIGVLGNRSNLVDTLEIKVPFRHTDWLEDRIIPLNQPIAVNDDPDLQELVLERIKITPTDTYLDVKIPDFSNYYLAFGRSEPYLTDNKGGIYPLSYDSPHDITRNRQGGDGNLLVFTSSPYFDESVTSLTLHLNGVLLTEREPSARFTISPNDSFPKEVSFKGKTLTITDAYYEDVYLHLKIKKEPSGGSGLGIRFSAAEVAIWDDPELRKWSAAGNPIDAGYARELDDDFYEALIISPKQDVYDIGMNRVDDYLPLNLELPIELPR</sequence>
<organism evidence="1 2">
    <name type="scientific">Paenibacillus residui</name>
    <dbReference type="NCBI Taxonomy" id="629724"/>
    <lineage>
        <taxon>Bacteria</taxon>
        <taxon>Bacillati</taxon>
        <taxon>Bacillota</taxon>
        <taxon>Bacilli</taxon>
        <taxon>Bacillales</taxon>
        <taxon>Paenibacillaceae</taxon>
        <taxon>Paenibacillus</taxon>
    </lineage>
</organism>
<dbReference type="Proteomes" id="UP001597120">
    <property type="component" value="Unassembled WGS sequence"/>
</dbReference>
<keyword evidence="2" id="KW-1185">Reference proteome</keyword>
<reference evidence="2" key="1">
    <citation type="journal article" date="2019" name="Int. J. Syst. Evol. Microbiol.">
        <title>The Global Catalogue of Microorganisms (GCM) 10K type strain sequencing project: providing services to taxonomists for standard genome sequencing and annotation.</title>
        <authorList>
            <consortium name="The Broad Institute Genomics Platform"/>
            <consortium name="The Broad Institute Genome Sequencing Center for Infectious Disease"/>
            <person name="Wu L."/>
            <person name="Ma J."/>
        </authorList>
    </citation>
    <scope>NUCLEOTIDE SEQUENCE [LARGE SCALE GENOMIC DNA]</scope>
    <source>
        <strain evidence="2">CCUG 57263</strain>
    </source>
</reference>
<dbReference type="EMBL" id="JBHTIU010000081">
    <property type="protein sequence ID" value="MFD0871429.1"/>
    <property type="molecule type" value="Genomic_DNA"/>
</dbReference>
<dbReference type="RefSeq" id="WP_144938473.1">
    <property type="nucleotide sequence ID" value="NZ_JBHTIU010000081.1"/>
</dbReference>
<accession>A0ABW3DGQ2</accession>
<gene>
    <name evidence="1" type="ORF">ACFQ03_20015</name>
</gene>
<proteinExistence type="predicted"/>
<protein>
    <submittedName>
        <fullName evidence="1">DUF4179 domain-containing protein</fullName>
    </submittedName>
</protein>
<name>A0ABW3DGQ2_9BACL</name>